<gene>
    <name evidence="2" type="ORF">SAMN05192557_1849</name>
</gene>
<keyword evidence="3" id="KW-1185">Reference proteome</keyword>
<sequence>MKKYIMIMSIMLSSLFLATQVNAEVIYIDAHELGHTLIELDEPITVTVEDEEVNIVAYEVVVTRLKMVELGIFYEFEAEPDTLDQHAMDLFLKVEQEGNPASAVFSTQIARGDKYDAHRVSRAPEFSYDGKKSYGMSFFYLKNPYSPVDVYHNESQDIFSVNSGEHLDTWDFSVSLDYNDEPDEAVEAPRGDNIIETNHVYLEILDAEKEDDNLLVTYNVTPKTLYNTIGLVNYQYLKVSQIDGPGHSTGLSESTDYENEVEETEYLEVGETIEATKVMDIIDEDKPLSLRVQEIVSNEVYYEEELELED</sequence>
<protein>
    <submittedName>
        <fullName evidence="2">Uncharacterized protein</fullName>
    </submittedName>
</protein>
<keyword evidence="1" id="KW-0732">Signal</keyword>
<reference evidence="2 3" key="1">
    <citation type="submission" date="2016-10" db="EMBL/GenBank/DDBJ databases">
        <authorList>
            <person name="Varghese N."/>
            <person name="Submissions S."/>
        </authorList>
    </citation>
    <scope>NUCLEOTIDE SEQUENCE [LARGE SCALE GENOMIC DNA]</scope>
    <source>
        <strain evidence="2 3">IBRC-M10081</strain>
    </source>
</reference>
<dbReference type="OrthoDB" id="6196468at2"/>
<dbReference type="EMBL" id="FOIT01000006">
    <property type="protein sequence ID" value="SEW15134.1"/>
    <property type="molecule type" value="Genomic_DNA"/>
</dbReference>
<dbReference type="Proteomes" id="UP000243605">
    <property type="component" value="Unassembled WGS sequence"/>
</dbReference>
<dbReference type="AlphaFoldDB" id="A0A662Z752"/>
<feature type="signal peptide" evidence="1">
    <location>
        <begin position="1"/>
        <end position="23"/>
    </location>
</feature>
<evidence type="ECO:0000256" key="1">
    <source>
        <dbReference type="SAM" id="SignalP"/>
    </source>
</evidence>
<dbReference type="RefSeq" id="WP_091476186.1">
    <property type="nucleotide sequence ID" value="NZ_FOIT01000006.1"/>
</dbReference>
<name>A0A662Z752_9STAP</name>
<evidence type="ECO:0000313" key="2">
    <source>
        <dbReference type="EMBL" id="SEW15134.1"/>
    </source>
</evidence>
<proteinExistence type="predicted"/>
<evidence type="ECO:0000313" key="3">
    <source>
        <dbReference type="Proteomes" id="UP000243605"/>
    </source>
</evidence>
<accession>A0A662Z752</accession>
<organism evidence="2 3">
    <name type="scientific">Aliicoccus persicus</name>
    <dbReference type="NCBI Taxonomy" id="930138"/>
    <lineage>
        <taxon>Bacteria</taxon>
        <taxon>Bacillati</taxon>
        <taxon>Bacillota</taxon>
        <taxon>Bacilli</taxon>
        <taxon>Bacillales</taxon>
        <taxon>Staphylococcaceae</taxon>
        <taxon>Aliicoccus</taxon>
    </lineage>
</organism>
<feature type="chain" id="PRO_5024814120" evidence="1">
    <location>
        <begin position="24"/>
        <end position="310"/>
    </location>
</feature>